<evidence type="ECO:0000259" key="2">
    <source>
        <dbReference type="Pfam" id="PF02201"/>
    </source>
</evidence>
<dbReference type="Proteomes" id="UP001470230">
    <property type="component" value="Unassembled WGS sequence"/>
</dbReference>
<accession>A0ABR2KBJ5</accession>
<dbReference type="EMBL" id="JAPFFF010000006">
    <property type="protein sequence ID" value="KAK8887390.1"/>
    <property type="molecule type" value="Genomic_DNA"/>
</dbReference>
<dbReference type="Gene3D" id="1.10.245.10">
    <property type="entry name" value="SWIB/MDM2 domain"/>
    <property type="match status" value="1"/>
</dbReference>
<feature type="compositionally biased region" description="Low complexity" evidence="1">
    <location>
        <begin position="344"/>
        <end position="354"/>
    </location>
</feature>
<gene>
    <name evidence="3" type="ORF">M9Y10_038430</name>
</gene>
<evidence type="ECO:0000313" key="3">
    <source>
        <dbReference type="EMBL" id="KAK8887390.1"/>
    </source>
</evidence>
<name>A0ABR2KBJ5_9EUKA</name>
<comment type="caution">
    <text evidence="3">The sequence shown here is derived from an EMBL/GenBank/DDBJ whole genome shotgun (WGS) entry which is preliminary data.</text>
</comment>
<evidence type="ECO:0000313" key="4">
    <source>
        <dbReference type="Proteomes" id="UP001470230"/>
    </source>
</evidence>
<dbReference type="Pfam" id="PF02201">
    <property type="entry name" value="SWIB"/>
    <property type="match status" value="1"/>
</dbReference>
<proteinExistence type="predicted"/>
<keyword evidence="4" id="KW-1185">Reference proteome</keyword>
<dbReference type="InterPro" id="IPR036885">
    <property type="entry name" value="SWIB_MDM2_dom_sf"/>
</dbReference>
<reference evidence="3 4" key="1">
    <citation type="submission" date="2024-04" db="EMBL/GenBank/DDBJ databases">
        <title>Tritrichomonas musculus Genome.</title>
        <authorList>
            <person name="Alves-Ferreira E."/>
            <person name="Grigg M."/>
            <person name="Lorenzi H."/>
            <person name="Galac M."/>
        </authorList>
    </citation>
    <scope>NUCLEOTIDE SEQUENCE [LARGE SCALE GENOMIC DNA]</scope>
    <source>
        <strain evidence="3 4">EAF2021</strain>
    </source>
</reference>
<evidence type="ECO:0000256" key="1">
    <source>
        <dbReference type="SAM" id="MobiDB-lite"/>
    </source>
</evidence>
<feature type="region of interest" description="Disordered" evidence="1">
    <location>
        <begin position="335"/>
        <end position="354"/>
    </location>
</feature>
<dbReference type="SUPFAM" id="SSF47592">
    <property type="entry name" value="SWIB/MDM2 domain"/>
    <property type="match status" value="1"/>
</dbReference>
<feature type="domain" description="DM2" evidence="2">
    <location>
        <begin position="150"/>
        <end position="218"/>
    </location>
</feature>
<sequence length="354" mass="39805">MIYEPTLSSLFHELFASPWPEDDPQFVEEIKHYRSVIQRLLTIDNQIDHYIKNQPLLDNDQIASIPCATELRKVQILASAEPSQNSNQILFTMTVSPCNIGSIFSSVVVETGHKKFEYKASEKSTDSINASCEFIPNSSITVTAHWNLPLFRLSQNLQKFMGSPFGIAGEIAQKILAHIDSRGLLATSEGDIKCDKTLQSITDRETIQISEISDVIEKNTIPIEPFSFKLDLPKSSRSFSIQVPFFLSVEMSDFEPLNLPPPPIKPFLEAAIESKKQLLLQEAFERNPVGFINESVTKEAKTIGTSDITDSTYFFMQPWVVESASDYIKSSEYIANSKKPTPTPTQTIVTPQYR</sequence>
<organism evidence="3 4">
    <name type="scientific">Tritrichomonas musculus</name>
    <dbReference type="NCBI Taxonomy" id="1915356"/>
    <lineage>
        <taxon>Eukaryota</taxon>
        <taxon>Metamonada</taxon>
        <taxon>Parabasalia</taxon>
        <taxon>Tritrichomonadida</taxon>
        <taxon>Tritrichomonadidae</taxon>
        <taxon>Tritrichomonas</taxon>
    </lineage>
</organism>
<protein>
    <recommendedName>
        <fullName evidence="2">DM2 domain-containing protein</fullName>
    </recommendedName>
</protein>
<dbReference type="InterPro" id="IPR003121">
    <property type="entry name" value="SWIB_MDM2_domain"/>
</dbReference>